<evidence type="ECO:0000313" key="1">
    <source>
        <dbReference type="EMBL" id="GAA4904022.1"/>
    </source>
</evidence>
<proteinExistence type="predicted"/>
<name>A0ABP9FK65_9GAMM</name>
<comment type="caution">
    <text evidence="1">The sequence shown here is derived from an EMBL/GenBank/DDBJ whole genome shotgun (WGS) entry which is preliminary data.</text>
</comment>
<evidence type="ECO:0000313" key="2">
    <source>
        <dbReference type="Proteomes" id="UP001499988"/>
    </source>
</evidence>
<protein>
    <submittedName>
        <fullName evidence="1">Uncharacterized protein</fullName>
    </submittedName>
</protein>
<dbReference type="EMBL" id="BAABJZ010000107">
    <property type="protein sequence ID" value="GAA4904022.1"/>
    <property type="molecule type" value="Genomic_DNA"/>
</dbReference>
<accession>A0ABP9FK65</accession>
<keyword evidence="2" id="KW-1185">Reference proteome</keyword>
<dbReference type="Proteomes" id="UP001499988">
    <property type="component" value="Unassembled WGS sequence"/>
</dbReference>
<gene>
    <name evidence="1" type="ORF">GCM10023333_42960</name>
</gene>
<organism evidence="1 2">
    <name type="scientific">Ferrimonas pelagia</name>
    <dbReference type="NCBI Taxonomy" id="1177826"/>
    <lineage>
        <taxon>Bacteria</taxon>
        <taxon>Pseudomonadati</taxon>
        <taxon>Pseudomonadota</taxon>
        <taxon>Gammaproteobacteria</taxon>
        <taxon>Alteromonadales</taxon>
        <taxon>Ferrimonadaceae</taxon>
        <taxon>Ferrimonas</taxon>
    </lineage>
</organism>
<sequence>MGRQAWEQGRVTDAAEIWISAAGQGESDAVLLTALAAIACDQEGRPCAQGYWLEVKTEISALGVTWPSFRHHLHQTYVSQQRWLNNTGSGLSRSERLAWDHMQWMVTELELLQFDGLHEGTIEGSEAVKADDRHTYPRFYPVLGGS</sequence>
<reference evidence="2" key="1">
    <citation type="journal article" date="2019" name="Int. J. Syst. Evol. Microbiol.">
        <title>The Global Catalogue of Microorganisms (GCM) 10K type strain sequencing project: providing services to taxonomists for standard genome sequencing and annotation.</title>
        <authorList>
            <consortium name="The Broad Institute Genomics Platform"/>
            <consortium name="The Broad Institute Genome Sequencing Center for Infectious Disease"/>
            <person name="Wu L."/>
            <person name="Ma J."/>
        </authorList>
    </citation>
    <scope>NUCLEOTIDE SEQUENCE [LARGE SCALE GENOMIC DNA]</scope>
    <source>
        <strain evidence="2">JCM 18401</strain>
    </source>
</reference>